<feature type="domain" description="Bacterial sugar transferase" evidence="3">
    <location>
        <begin position="146"/>
        <end position="390"/>
    </location>
</feature>
<sequence length="395" mass="44058">MNSNKISVLYLTHDEVEGRRFQQEFEQELEAVVVTTPAQCLALCSQPSALPFTAVLNAADPASGLGLRLMRVLKQEYRLAPPVLWLLPPPVAPALRAVLLESAGSELFSARDDQARLLTRLQFLARARPAAASYSSPYALRMPLSKRIMDVVCAGGALLVLSPLLLVLAALIKLESRGPVFYYSYRVGSGYRVFKFWKLRSMRTDADKLLDSMRGLNQYQSRGSSAGPEATGLAALCETCATAGTTCRQQLVDQRGRLICELHYRAQQKANEAPTFLKIANDPRVTRLGKFLRNTSLDELPQLYNVLRGDMSLVGNRPLPLYEAEKLLTDEYSRRFIAPAGITGLWQVTRRGKAGEMSEDERKALDIEYARNYSMKKDLEIILKTIPALFQKENV</sequence>
<dbReference type="GO" id="GO:0016740">
    <property type="term" value="F:transferase activity"/>
    <property type="evidence" value="ECO:0007669"/>
    <property type="project" value="UniProtKB-KW"/>
</dbReference>
<protein>
    <submittedName>
        <fullName evidence="4">Sugar transferase</fullName>
    </submittedName>
</protein>
<dbReference type="RefSeq" id="WP_196280888.1">
    <property type="nucleotide sequence ID" value="NZ_JADQDQ010000002.1"/>
</dbReference>
<dbReference type="PANTHER" id="PTHR30576">
    <property type="entry name" value="COLANIC BIOSYNTHESIS UDP-GLUCOSE LIPID CARRIER TRANSFERASE"/>
    <property type="match status" value="1"/>
</dbReference>
<keyword evidence="5" id="KW-1185">Reference proteome</keyword>
<evidence type="ECO:0000256" key="2">
    <source>
        <dbReference type="SAM" id="Phobius"/>
    </source>
</evidence>
<dbReference type="Pfam" id="PF02397">
    <property type="entry name" value="Bac_transf"/>
    <property type="match status" value="1"/>
</dbReference>
<dbReference type="Proteomes" id="UP000597617">
    <property type="component" value="Unassembled WGS sequence"/>
</dbReference>
<keyword evidence="4" id="KW-0808">Transferase</keyword>
<reference evidence="4 5" key="1">
    <citation type="submission" date="2020-11" db="EMBL/GenBank/DDBJ databases">
        <authorList>
            <person name="Kim M.K."/>
        </authorList>
    </citation>
    <scope>NUCLEOTIDE SEQUENCE [LARGE SCALE GENOMIC DNA]</scope>
    <source>
        <strain evidence="4 5">BT683</strain>
    </source>
</reference>
<evidence type="ECO:0000259" key="3">
    <source>
        <dbReference type="Pfam" id="PF02397"/>
    </source>
</evidence>
<organism evidence="4 5">
    <name type="scientific">Hymenobacter jeongseonensis</name>
    <dbReference type="NCBI Taxonomy" id="2791027"/>
    <lineage>
        <taxon>Bacteria</taxon>
        <taxon>Pseudomonadati</taxon>
        <taxon>Bacteroidota</taxon>
        <taxon>Cytophagia</taxon>
        <taxon>Cytophagales</taxon>
        <taxon>Hymenobacteraceae</taxon>
        <taxon>Hymenobacter</taxon>
    </lineage>
</organism>
<proteinExistence type="inferred from homology"/>
<evidence type="ECO:0000313" key="5">
    <source>
        <dbReference type="Proteomes" id="UP000597617"/>
    </source>
</evidence>
<name>A0ABS0IDQ8_9BACT</name>
<keyword evidence="2" id="KW-0472">Membrane</keyword>
<dbReference type="EMBL" id="JADQDQ010000002">
    <property type="protein sequence ID" value="MBF9236489.1"/>
    <property type="molecule type" value="Genomic_DNA"/>
</dbReference>
<evidence type="ECO:0000256" key="1">
    <source>
        <dbReference type="ARBA" id="ARBA00006464"/>
    </source>
</evidence>
<keyword evidence="2" id="KW-1133">Transmembrane helix</keyword>
<feature type="transmembrane region" description="Helical" evidence="2">
    <location>
        <begin position="151"/>
        <end position="172"/>
    </location>
</feature>
<evidence type="ECO:0000313" key="4">
    <source>
        <dbReference type="EMBL" id="MBF9236489.1"/>
    </source>
</evidence>
<keyword evidence="2" id="KW-0812">Transmembrane</keyword>
<accession>A0ABS0IDQ8</accession>
<comment type="similarity">
    <text evidence="1">Belongs to the bacterial sugar transferase family.</text>
</comment>
<dbReference type="InterPro" id="IPR003362">
    <property type="entry name" value="Bact_transf"/>
</dbReference>
<gene>
    <name evidence="4" type="ORF">I2I05_03685</name>
</gene>
<dbReference type="PANTHER" id="PTHR30576:SF0">
    <property type="entry name" value="UNDECAPRENYL-PHOSPHATE N-ACETYLGALACTOSAMINYL 1-PHOSPHATE TRANSFERASE-RELATED"/>
    <property type="match status" value="1"/>
</dbReference>
<comment type="caution">
    <text evidence="4">The sequence shown here is derived from an EMBL/GenBank/DDBJ whole genome shotgun (WGS) entry which is preliminary data.</text>
</comment>